<evidence type="ECO:0008006" key="3">
    <source>
        <dbReference type="Google" id="ProtNLM"/>
    </source>
</evidence>
<name>A0A1I0R2Q6_9EURY</name>
<evidence type="ECO:0000313" key="1">
    <source>
        <dbReference type="EMBL" id="SEW34536.1"/>
    </source>
</evidence>
<sequence>MIDDEHLFDDPDPQFEESIRIDRDLEVEDDAEERELLYQRYLDDYHLTDATVDFLEDLFTHFREDTPDADERNHWLYGYYGSGKSHLLTALDLLLDTPQVEAHDGQSAWERFDDKHAEPELGEQWRGLHDDTVIVPLSINLLQYQGVREQSFSEIVLQEVYKQRELGERLDVAFFEEEFQRTGGLFDTRDVWDQREQLLNDILAGEGVNNPDYDWDAVRQYQILSDIVLPDLTERATGMVDNLADIQNKKIGQELAVKKIEDYRQELEAQYDRPVKIALLMDEVTLFIGGNYQRLSELNALAEGIKDVGNGNIISVVTAQSEIEDVQPGLAVKQLNFGILKDRFPQQYELPSRHAGEIVQQRLLAKSEEGAQWIQNNALTATVDPKIMLTYREVTQNTTPGLDDIDDEQFSQYYPLLPYQPALFMEILSNLRELLPDATKSIFSGTARAVLALVAGLRAEWAKKDGDMPVISLVDFYNLVQYELKDIIQEKTEVIEDIGNDPETDEFDLQVAKAVLLLSYVPEMIPQTDSNIATAIMDDLEGEIRSNVQQRVRTSLEGSLEKYIRPDTSTDGADLRLTDREEQRLISDAREYETEPEWDEIISSLDNHLWGEIVADLGLPTGYDWEADEDDTTYPVGYAFDIDGTALDTAYSDSESTVFDVDVIIRGLRPDAEDDSVAKDKLYWELEAEGIDELRSQLTEWWALEKATSKTNPPESVVRDRSDAANRVREKLQAALSKGDFTVQADEFTTIDNALSEYVSETYPDYFHPELARITESHLNELSQIDDEDPLPGWANTIGVPEQSTGDIATFGDIAFEVRKLIGTQIQDSEDGVDVATILDRAIADEPLFSVETPTGEDPSPALLAVLWGLCRAGVFRLTTVEGEPVELDALLSPRQHTNLTLSTVPVGERAKDVFVDHDIIEPTESENQGYINFVEQLESIETRANGLKSDASVKAETTFETAAVNTLIHRLASTARDIEAAAAERQDEATSVDTGDLRDLVEEMETDRETLTMAETHWEERLPFLLQLEALTRPELRGVEWLGEDVHADLQSLTDQVGATTDTDWWTDDGWSSFVSDLDARTDAINNLTDAWADQQTQTGIASLQTDLEDYAWLIEPMDLPPTVRDGFRVTYVDPLRTFRRTVERITTTMEGLTDPEPGTRDTSTLTSILGRLDGSLQWDSLTTATVEERRETLTTLDRVVDGKAPKELTGVGLLHADDDALRAHIESFDTEELELIDVDGGVIVR</sequence>
<keyword evidence="2" id="KW-1185">Reference proteome</keyword>
<dbReference type="AlphaFoldDB" id="A0A1I0R2Q6"/>
<dbReference type="STRING" id="355548.SAMN04487945_3035"/>
<reference evidence="1 2" key="1">
    <citation type="submission" date="2016-10" db="EMBL/GenBank/DDBJ databases">
        <authorList>
            <person name="de Groot N.N."/>
        </authorList>
    </citation>
    <scope>NUCLEOTIDE SEQUENCE [LARGE SCALE GENOMIC DNA]</scope>
    <source>
        <strain evidence="1 2">CGMCC 1.5337</strain>
    </source>
</reference>
<dbReference type="SUPFAM" id="SSF52540">
    <property type="entry name" value="P-loop containing nucleoside triphosphate hydrolases"/>
    <property type="match status" value="1"/>
</dbReference>
<gene>
    <name evidence="1" type="ORF">SAMN04487945_3035</name>
</gene>
<dbReference type="RefSeq" id="WP_089670450.1">
    <property type="nucleotide sequence ID" value="NZ_FOJA01000002.1"/>
</dbReference>
<evidence type="ECO:0000313" key="2">
    <source>
        <dbReference type="Proteomes" id="UP000198518"/>
    </source>
</evidence>
<dbReference type="EMBL" id="FOJA01000002">
    <property type="protein sequence ID" value="SEW34536.1"/>
    <property type="molecule type" value="Genomic_DNA"/>
</dbReference>
<organism evidence="1 2">
    <name type="scientific">Halobacterium jilantaiense</name>
    <dbReference type="NCBI Taxonomy" id="355548"/>
    <lineage>
        <taxon>Archaea</taxon>
        <taxon>Methanobacteriati</taxon>
        <taxon>Methanobacteriota</taxon>
        <taxon>Stenosarchaea group</taxon>
        <taxon>Halobacteria</taxon>
        <taxon>Halobacteriales</taxon>
        <taxon>Halobacteriaceae</taxon>
        <taxon>Halobacterium</taxon>
    </lineage>
</organism>
<protein>
    <recommendedName>
        <fullName evidence="3">BREX system P-loop protein BrxC</fullName>
    </recommendedName>
</protein>
<proteinExistence type="predicted"/>
<accession>A0A1I0R2Q6</accession>
<dbReference type="Proteomes" id="UP000198518">
    <property type="component" value="Unassembled WGS sequence"/>
</dbReference>
<dbReference type="InterPro" id="IPR027417">
    <property type="entry name" value="P-loop_NTPase"/>
</dbReference>
<dbReference type="OrthoDB" id="174254at2157"/>